<dbReference type="RefSeq" id="WP_148975520.1">
    <property type="nucleotide sequence ID" value="NZ_VTER01000007.1"/>
</dbReference>
<gene>
    <name evidence="7" type="ORF">FZD51_15000</name>
</gene>
<dbReference type="PANTHER" id="PTHR22683">
    <property type="entry name" value="SPORULATION PROTEIN RELATED"/>
    <property type="match status" value="1"/>
</dbReference>
<dbReference type="SUPFAM" id="SSF52540">
    <property type="entry name" value="P-loop containing nucleoside triphosphate hydrolases"/>
    <property type="match status" value="1"/>
</dbReference>
<dbReference type="Gene3D" id="3.40.50.300">
    <property type="entry name" value="P-loop containing nucleotide triphosphate hydrolases"/>
    <property type="match status" value="1"/>
</dbReference>
<evidence type="ECO:0000256" key="1">
    <source>
        <dbReference type="ARBA" id="ARBA00004141"/>
    </source>
</evidence>
<dbReference type="Proteomes" id="UP000322139">
    <property type="component" value="Unassembled WGS sequence"/>
</dbReference>
<dbReference type="GO" id="GO:0016020">
    <property type="term" value="C:membrane"/>
    <property type="evidence" value="ECO:0007669"/>
    <property type="project" value="UniProtKB-SubCell"/>
</dbReference>
<evidence type="ECO:0000256" key="4">
    <source>
        <dbReference type="PROSITE-ProRule" id="PRU00289"/>
    </source>
</evidence>
<sequence length="395" mass="45603">MFGKYILKSKLHDCFRAAELCLTYKHNNHTQYIYPTINSILRKPNKTLIIFNLLNGTDPKLVKKKEFVFMQYFGKNIELKGDLKKYVLTIYKKNSQQDSILYDYNFIKEQIDEKGYLFPIVAGMDRSNNFHMYDATNNPNLLIFGQPGSGKSSILHVIHSTLIQKYSAEELHIYMADFKMSEFNVYEGVKHVKSVCYLAKELAPVLTHLKNELAKRGELLKQNKVRHINKLPKDKKPPYILLTIDEFVMIKDDDIMADLLQVCSLGRAYGIYVILSMQRPSHKILSTDVRGVISVRMGFRTVDKTNAKIGETPGSEKISKEDPGRFLLNLDELIELKSPYLDEDATEKILDVFKVDKWKNHDFKITQGQREPKQSAVQVEPPSAPEENKEIDLFL</sequence>
<dbReference type="EMBL" id="VTER01000007">
    <property type="protein sequence ID" value="TYS46777.1"/>
    <property type="molecule type" value="Genomic_DNA"/>
</dbReference>
<evidence type="ECO:0000313" key="7">
    <source>
        <dbReference type="EMBL" id="TYS46777.1"/>
    </source>
</evidence>
<keyword evidence="2 4" id="KW-0547">Nucleotide-binding</keyword>
<evidence type="ECO:0000256" key="2">
    <source>
        <dbReference type="ARBA" id="ARBA00022741"/>
    </source>
</evidence>
<feature type="binding site" evidence="4">
    <location>
        <begin position="145"/>
        <end position="152"/>
    </location>
    <ligand>
        <name>ATP</name>
        <dbReference type="ChEBI" id="CHEBI:30616"/>
    </ligand>
</feature>
<dbReference type="InterPro" id="IPR002543">
    <property type="entry name" value="FtsK_dom"/>
</dbReference>
<evidence type="ECO:0000313" key="8">
    <source>
        <dbReference type="Proteomes" id="UP000322139"/>
    </source>
</evidence>
<dbReference type="InterPro" id="IPR027417">
    <property type="entry name" value="P-loop_NTPase"/>
</dbReference>
<evidence type="ECO:0000259" key="6">
    <source>
        <dbReference type="PROSITE" id="PS50901"/>
    </source>
</evidence>
<proteinExistence type="predicted"/>
<dbReference type="PANTHER" id="PTHR22683:SF41">
    <property type="entry name" value="DNA TRANSLOCASE FTSK"/>
    <property type="match status" value="1"/>
</dbReference>
<name>A0A5D4R5X5_9BACI</name>
<organism evidence="7 8">
    <name type="scientific">Bacillus infantis</name>
    <dbReference type="NCBI Taxonomy" id="324767"/>
    <lineage>
        <taxon>Bacteria</taxon>
        <taxon>Bacillati</taxon>
        <taxon>Bacillota</taxon>
        <taxon>Bacilli</taxon>
        <taxon>Bacillales</taxon>
        <taxon>Bacillaceae</taxon>
        <taxon>Bacillus</taxon>
    </lineage>
</organism>
<feature type="domain" description="FtsK" evidence="6">
    <location>
        <begin position="127"/>
        <end position="308"/>
    </location>
</feature>
<dbReference type="GO" id="GO:0003677">
    <property type="term" value="F:DNA binding"/>
    <property type="evidence" value="ECO:0007669"/>
    <property type="project" value="InterPro"/>
</dbReference>
<comment type="subcellular location">
    <subcellularLocation>
        <location evidence="1">Membrane</location>
        <topology evidence="1">Multi-pass membrane protein</topology>
    </subcellularLocation>
</comment>
<evidence type="ECO:0000256" key="5">
    <source>
        <dbReference type="SAM" id="MobiDB-lite"/>
    </source>
</evidence>
<evidence type="ECO:0000256" key="3">
    <source>
        <dbReference type="ARBA" id="ARBA00022840"/>
    </source>
</evidence>
<reference evidence="7 8" key="1">
    <citation type="submission" date="2019-08" db="EMBL/GenBank/DDBJ databases">
        <title>Bacillus genomes from the desert of Cuatro Cienegas, Coahuila.</title>
        <authorList>
            <person name="Olmedo-Alvarez G."/>
        </authorList>
    </citation>
    <scope>NUCLEOTIDE SEQUENCE [LARGE SCALE GENOMIC DNA]</scope>
    <source>
        <strain evidence="7 8">CH446_14T</strain>
    </source>
</reference>
<comment type="caution">
    <text evidence="7">The sequence shown here is derived from an EMBL/GenBank/DDBJ whole genome shotgun (WGS) entry which is preliminary data.</text>
</comment>
<dbReference type="Pfam" id="PF01580">
    <property type="entry name" value="FtsK_SpoIIIE"/>
    <property type="match status" value="1"/>
</dbReference>
<feature type="region of interest" description="Disordered" evidence="5">
    <location>
        <begin position="364"/>
        <end position="395"/>
    </location>
</feature>
<feature type="compositionally biased region" description="Basic and acidic residues" evidence="5">
    <location>
        <begin position="386"/>
        <end position="395"/>
    </location>
</feature>
<accession>A0A5D4R5X5</accession>
<keyword evidence="3 4" id="KW-0067">ATP-binding</keyword>
<dbReference type="PROSITE" id="PS50901">
    <property type="entry name" value="FTSK"/>
    <property type="match status" value="1"/>
</dbReference>
<dbReference type="InterPro" id="IPR050206">
    <property type="entry name" value="FtsK/SpoIIIE/SftA"/>
</dbReference>
<dbReference type="GO" id="GO:0005524">
    <property type="term" value="F:ATP binding"/>
    <property type="evidence" value="ECO:0007669"/>
    <property type="project" value="UniProtKB-UniRule"/>
</dbReference>
<dbReference type="AlphaFoldDB" id="A0A5D4R5X5"/>
<protein>
    <submittedName>
        <fullName evidence="7">DNA translocase FtsK</fullName>
    </submittedName>
</protein>